<gene>
    <name evidence="2" type="ORF">HanXRQr2_Chr11g0508261</name>
</gene>
<keyword evidence="3" id="KW-1185">Reference proteome</keyword>
<proteinExistence type="predicted"/>
<evidence type="ECO:0008006" key="4">
    <source>
        <dbReference type="Google" id="ProtNLM"/>
    </source>
</evidence>
<evidence type="ECO:0000256" key="1">
    <source>
        <dbReference type="SAM" id="SignalP"/>
    </source>
</evidence>
<sequence>MLWLVLDLIVNMLWCLGSLYKALKVQHFDQSIPQHRLINCGAQEHSLGLPKQPLNTCTKRNWLGFLLSVIRSLASLRCLKSVELLSHILFRSVCG</sequence>
<protein>
    <recommendedName>
        <fullName evidence="4">Secreted protein</fullName>
    </recommendedName>
</protein>
<reference evidence="2" key="2">
    <citation type="submission" date="2020-06" db="EMBL/GenBank/DDBJ databases">
        <title>Helianthus annuus Genome sequencing and assembly Release 2.</title>
        <authorList>
            <person name="Gouzy J."/>
            <person name="Langlade N."/>
            <person name="Munos S."/>
        </authorList>
    </citation>
    <scope>NUCLEOTIDE SEQUENCE</scope>
    <source>
        <tissue evidence="2">Leaves</tissue>
    </source>
</reference>
<accession>A0A9K3HSS8</accession>
<comment type="caution">
    <text evidence="2">The sequence shown here is derived from an EMBL/GenBank/DDBJ whole genome shotgun (WGS) entry which is preliminary data.</text>
</comment>
<organism evidence="2 3">
    <name type="scientific">Helianthus annuus</name>
    <name type="common">Common sunflower</name>
    <dbReference type="NCBI Taxonomy" id="4232"/>
    <lineage>
        <taxon>Eukaryota</taxon>
        <taxon>Viridiplantae</taxon>
        <taxon>Streptophyta</taxon>
        <taxon>Embryophyta</taxon>
        <taxon>Tracheophyta</taxon>
        <taxon>Spermatophyta</taxon>
        <taxon>Magnoliopsida</taxon>
        <taxon>eudicotyledons</taxon>
        <taxon>Gunneridae</taxon>
        <taxon>Pentapetalae</taxon>
        <taxon>asterids</taxon>
        <taxon>campanulids</taxon>
        <taxon>Asterales</taxon>
        <taxon>Asteraceae</taxon>
        <taxon>Asteroideae</taxon>
        <taxon>Heliantheae alliance</taxon>
        <taxon>Heliantheae</taxon>
        <taxon>Helianthus</taxon>
    </lineage>
</organism>
<feature type="chain" id="PRO_5039893193" description="Secreted protein" evidence="1">
    <location>
        <begin position="16"/>
        <end position="95"/>
    </location>
</feature>
<evidence type="ECO:0000313" key="3">
    <source>
        <dbReference type="Proteomes" id="UP000215914"/>
    </source>
</evidence>
<dbReference type="Gramene" id="mRNA:HanXRQr2_Chr11g0508261">
    <property type="protein sequence ID" value="mRNA:HanXRQr2_Chr11g0508261"/>
    <property type="gene ID" value="HanXRQr2_Chr11g0508261"/>
</dbReference>
<feature type="signal peptide" evidence="1">
    <location>
        <begin position="1"/>
        <end position="15"/>
    </location>
</feature>
<dbReference type="Proteomes" id="UP000215914">
    <property type="component" value="Unassembled WGS sequence"/>
</dbReference>
<name>A0A9K3HSS8_HELAN</name>
<reference evidence="2" key="1">
    <citation type="journal article" date="2017" name="Nature">
        <title>The sunflower genome provides insights into oil metabolism, flowering and Asterid evolution.</title>
        <authorList>
            <person name="Badouin H."/>
            <person name="Gouzy J."/>
            <person name="Grassa C.J."/>
            <person name="Murat F."/>
            <person name="Staton S.E."/>
            <person name="Cottret L."/>
            <person name="Lelandais-Briere C."/>
            <person name="Owens G.L."/>
            <person name="Carrere S."/>
            <person name="Mayjonade B."/>
            <person name="Legrand L."/>
            <person name="Gill N."/>
            <person name="Kane N.C."/>
            <person name="Bowers J.E."/>
            <person name="Hubner S."/>
            <person name="Bellec A."/>
            <person name="Berard A."/>
            <person name="Berges H."/>
            <person name="Blanchet N."/>
            <person name="Boniface M.C."/>
            <person name="Brunel D."/>
            <person name="Catrice O."/>
            <person name="Chaidir N."/>
            <person name="Claudel C."/>
            <person name="Donnadieu C."/>
            <person name="Faraut T."/>
            <person name="Fievet G."/>
            <person name="Helmstetter N."/>
            <person name="King M."/>
            <person name="Knapp S.J."/>
            <person name="Lai Z."/>
            <person name="Le Paslier M.C."/>
            <person name="Lippi Y."/>
            <person name="Lorenzon L."/>
            <person name="Mandel J.R."/>
            <person name="Marage G."/>
            <person name="Marchand G."/>
            <person name="Marquand E."/>
            <person name="Bret-Mestries E."/>
            <person name="Morien E."/>
            <person name="Nambeesan S."/>
            <person name="Nguyen T."/>
            <person name="Pegot-Espagnet P."/>
            <person name="Pouilly N."/>
            <person name="Raftis F."/>
            <person name="Sallet E."/>
            <person name="Schiex T."/>
            <person name="Thomas J."/>
            <person name="Vandecasteele C."/>
            <person name="Vares D."/>
            <person name="Vear F."/>
            <person name="Vautrin S."/>
            <person name="Crespi M."/>
            <person name="Mangin B."/>
            <person name="Burke J.M."/>
            <person name="Salse J."/>
            <person name="Munos S."/>
            <person name="Vincourt P."/>
            <person name="Rieseberg L.H."/>
            <person name="Langlade N.B."/>
        </authorList>
    </citation>
    <scope>NUCLEOTIDE SEQUENCE</scope>
    <source>
        <tissue evidence="2">Leaves</tissue>
    </source>
</reference>
<evidence type="ECO:0000313" key="2">
    <source>
        <dbReference type="EMBL" id="KAF5783465.1"/>
    </source>
</evidence>
<dbReference type="EMBL" id="MNCJ02000326">
    <property type="protein sequence ID" value="KAF5783465.1"/>
    <property type="molecule type" value="Genomic_DNA"/>
</dbReference>
<dbReference type="AlphaFoldDB" id="A0A9K3HSS8"/>
<keyword evidence="1" id="KW-0732">Signal</keyword>